<comment type="caution">
    <text evidence="1">The sequence shown here is derived from an EMBL/GenBank/DDBJ whole genome shotgun (WGS) entry which is preliminary data.</text>
</comment>
<evidence type="ECO:0000313" key="1">
    <source>
        <dbReference type="EMBL" id="KAF2532542.1"/>
    </source>
</evidence>
<gene>
    <name evidence="1" type="ORF">F2Q70_00030237</name>
</gene>
<protein>
    <submittedName>
        <fullName evidence="1">Uncharacterized protein</fullName>
    </submittedName>
</protein>
<organism evidence="1">
    <name type="scientific">Brassica cretica</name>
    <name type="common">Mustard</name>
    <dbReference type="NCBI Taxonomy" id="69181"/>
    <lineage>
        <taxon>Eukaryota</taxon>
        <taxon>Viridiplantae</taxon>
        <taxon>Streptophyta</taxon>
        <taxon>Embryophyta</taxon>
        <taxon>Tracheophyta</taxon>
        <taxon>Spermatophyta</taxon>
        <taxon>Magnoliopsida</taxon>
        <taxon>eudicotyledons</taxon>
        <taxon>Gunneridae</taxon>
        <taxon>Pentapetalae</taxon>
        <taxon>rosids</taxon>
        <taxon>malvids</taxon>
        <taxon>Brassicales</taxon>
        <taxon>Brassicaceae</taxon>
        <taxon>Brassiceae</taxon>
        <taxon>Brassica</taxon>
    </lineage>
</organism>
<dbReference type="AlphaFoldDB" id="A0A8S9FP80"/>
<proteinExistence type="predicted"/>
<sequence>MFWKHNIFGSTTVKKLGVLEGCCLLSTKFSAKLRISGILFRRHRKQDGNQAGREASTMGAK</sequence>
<reference evidence="1" key="1">
    <citation type="submission" date="2019-12" db="EMBL/GenBank/DDBJ databases">
        <title>Genome sequencing and annotation of Brassica cretica.</title>
        <authorList>
            <person name="Studholme D.J."/>
            <person name="Sarris P.F."/>
        </authorList>
    </citation>
    <scope>NUCLEOTIDE SEQUENCE</scope>
    <source>
        <strain evidence="1">PFS-102/07</strain>
        <tissue evidence="1">Leaf</tissue>
    </source>
</reference>
<accession>A0A8S9FP80</accession>
<dbReference type="EMBL" id="QGKY02002305">
    <property type="protein sequence ID" value="KAF2532542.1"/>
    <property type="molecule type" value="Genomic_DNA"/>
</dbReference>
<name>A0A8S9FP80_BRACR</name>